<accession>Q2CA09</accession>
<sequence length="615" mass="68672">MAESETGKAEDRQEHKQGDPPPPPPAIEDHGLIGDGGTAALVSREGTIDFCCWPRFDSPSLFASLLGEKGGSFELRPEIDGQGRQIYLTDTAILFTRFFAECGVAEVSDFMAHPGSAPRLVRRAKAVRGRVEFRMRCLPGFDYGRAGCEVEAGEECVQLTSTGDDGTRVRLRSNIELSLEEGGAVAHFTLEAGESAWFVLEDCTCDDDGIDDAWISDAFKATSDWWRNWAAGSTYEGRWRDLVYRSAITLKLLTCIETGAMIAAPTFGLPETPGGGRNWDYRYVWLRDAAFSSYAFLRLGFAAEAEHFLTWLGERVSGSEDGQLPVLFGLGGDSAPDEITLDHLEGYADSTPVRVGNDAQGQCQLDIYGELMDAIYLNDSQGNLLSWEAWNGVRRIIDWVAEHWESPDEGIWEIRRDQRHHLHSRLMCWVALDRALRLARKRSLPADEERWRAARDAIHHDIHDNFWNDEIGAFTQSRRGEALDAACLLMPMVRFISPTDPRWLSTLEQVGERLTNDTLVYRYSADVSDDGLDGVEGTFNMCSFWYVECVARSGDLERARFLFDKMAAFANHLGLFAEETGPAGQQLGNFPQAFTHMALISAAFYLDRALDGPRL</sequence>
<dbReference type="RefSeq" id="WP_007254112.1">
    <property type="nucleotide sequence ID" value="NZ_CH724107.1"/>
</dbReference>
<dbReference type="InterPro" id="IPR011613">
    <property type="entry name" value="GH15-like"/>
</dbReference>
<dbReference type="STRING" id="314256.OG2516_02913"/>
<protein>
    <submittedName>
        <fullName evidence="4">Putative glycosyl hydrolase</fullName>
    </submittedName>
</protein>
<name>Q2CA09_OCEGH</name>
<comment type="caution">
    <text evidence="4">The sequence shown here is derived from an EMBL/GenBank/DDBJ whole genome shotgun (WGS) entry which is preliminary data.</text>
</comment>
<dbReference type="Proteomes" id="UP000003635">
    <property type="component" value="Unassembled WGS sequence"/>
</dbReference>
<evidence type="ECO:0000259" key="2">
    <source>
        <dbReference type="Pfam" id="PF00723"/>
    </source>
</evidence>
<dbReference type="Pfam" id="PF00723">
    <property type="entry name" value="Glyco_hydro_15"/>
    <property type="match status" value="1"/>
</dbReference>
<dbReference type="SUPFAM" id="SSF48208">
    <property type="entry name" value="Six-hairpin glycosidases"/>
    <property type="match status" value="1"/>
</dbReference>
<dbReference type="InterPro" id="IPR008928">
    <property type="entry name" value="6-hairpin_glycosidase_sf"/>
</dbReference>
<dbReference type="Pfam" id="PF19291">
    <property type="entry name" value="TREH_N"/>
    <property type="match status" value="1"/>
</dbReference>
<dbReference type="OrthoDB" id="3902805at2"/>
<evidence type="ECO:0000256" key="1">
    <source>
        <dbReference type="SAM" id="MobiDB-lite"/>
    </source>
</evidence>
<evidence type="ECO:0000259" key="3">
    <source>
        <dbReference type="Pfam" id="PF19291"/>
    </source>
</evidence>
<proteinExistence type="predicted"/>
<dbReference type="HOGENOM" id="CLU_010399_2_0_5"/>
<gene>
    <name evidence="4" type="ORF">OG2516_02913</name>
</gene>
<dbReference type="EMBL" id="AAOT01000064">
    <property type="protein sequence ID" value="EAR49501.1"/>
    <property type="molecule type" value="Genomic_DNA"/>
</dbReference>
<evidence type="ECO:0000313" key="4">
    <source>
        <dbReference type="EMBL" id="EAR49501.1"/>
    </source>
</evidence>
<dbReference type="GO" id="GO:0004553">
    <property type="term" value="F:hydrolase activity, hydrolyzing O-glycosyl compounds"/>
    <property type="evidence" value="ECO:0007669"/>
    <property type="project" value="UniProtKB-ARBA"/>
</dbReference>
<dbReference type="PANTHER" id="PTHR31616">
    <property type="entry name" value="TREHALASE"/>
    <property type="match status" value="1"/>
</dbReference>
<dbReference type="eggNOG" id="COG3387">
    <property type="taxonomic scope" value="Bacteria"/>
</dbReference>
<reference evidence="4 5" key="1">
    <citation type="journal article" date="2010" name="J. Bacteriol.">
        <title>Genome sequences of Oceanicola granulosus HTCC2516(T) and Oceanicola batsensis HTCC2597(TDelta).</title>
        <authorList>
            <person name="Thrash J.C."/>
            <person name="Cho J.C."/>
            <person name="Vergin K.L."/>
            <person name="Giovannoni S.J."/>
        </authorList>
    </citation>
    <scope>NUCLEOTIDE SEQUENCE [LARGE SCALE GENOMIC DNA]</scope>
    <source>
        <strain evidence="5">ATCC BAA-861 / DSM 15982 / KCTC 12143 / HTCC2516</strain>
    </source>
</reference>
<dbReference type="Gene3D" id="1.50.10.10">
    <property type="match status" value="1"/>
</dbReference>
<dbReference type="AlphaFoldDB" id="Q2CA09"/>
<feature type="domain" description="Trehalase-like N-terminal" evidence="3">
    <location>
        <begin position="24"/>
        <end position="164"/>
    </location>
</feature>
<feature type="region of interest" description="Disordered" evidence="1">
    <location>
        <begin position="1"/>
        <end position="29"/>
    </location>
</feature>
<organism evidence="4 5">
    <name type="scientific">Oceanicola granulosus (strain ATCC BAA-861 / DSM 15982 / KCTC 12143 / HTCC2516)</name>
    <dbReference type="NCBI Taxonomy" id="314256"/>
    <lineage>
        <taxon>Bacteria</taxon>
        <taxon>Pseudomonadati</taxon>
        <taxon>Pseudomonadota</taxon>
        <taxon>Alphaproteobacteria</taxon>
        <taxon>Rhodobacterales</taxon>
        <taxon>Roseobacteraceae</taxon>
        <taxon>Oceanicola</taxon>
    </lineage>
</organism>
<dbReference type="InterPro" id="IPR012341">
    <property type="entry name" value="6hp_glycosidase-like_sf"/>
</dbReference>
<feature type="domain" description="GH15-like" evidence="2">
    <location>
        <begin position="239"/>
        <end position="603"/>
    </location>
</feature>
<feature type="compositionally biased region" description="Basic and acidic residues" evidence="1">
    <location>
        <begin position="1"/>
        <end position="18"/>
    </location>
</feature>
<keyword evidence="4" id="KW-0378">Hydrolase</keyword>
<keyword evidence="5" id="KW-1185">Reference proteome</keyword>
<dbReference type="InterPro" id="IPR045582">
    <property type="entry name" value="Trehalase-like_N"/>
</dbReference>
<evidence type="ECO:0000313" key="5">
    <source>
        <dbReference type="Proteomes" id="UP000003635"/>
    </source>
</evidence>
<dbReference type="GO" id="GO:0005975">
    <property type="term" value="P:carbohydrate metabolic process"/>
    <property type="evidence" value="ECO:0007669"/>
    <property type="project" value="InterPro"/>
</dbReference>
<dbReference type="PANTHER" id="PTHR31616:SF0">
    <property type="entry name" value="GLUCAN 1,4-ALPHA-GLUCOSIDASE"/>
    <property type="match status" value="1"/>
</dbReference>